<comment type="caution">
    <text evidence="2">The sequence shown here is derived from an EMBL/GenBank/DDBJ whole genome shotgun (WGS) entry which is preliminary data.</text>
</comment>
<evidence type="ECO:0000313" key="2">
    <source>
        <dbReference type="EMBL" id="CAG5008113.1"/>
    </source>
</evidence>
<dbReference type="Proteomes" id="UP000691718">
    <property type="component" value="Unassembled WGS sequence"/>
</dbReference>
<sequence length="115" mass="12560">MAEKPYKDDEPKPRMVISSGYTNAGRPGPWVSPVTASTSSLAHVRNYASVVVYHTFLSTTFAPRLCSHGIYLPKGKPSVNFSHITTKNLPLCRGTITIKNPSLYALDPNCPALLK</sequence>
<proteinExistence type="predicted"/>
<dbReference type="EMBL" id="CAJQZP010001011">
    <property type="protein sequence ID" value="CAG5008113.1"/>
    <property type="molecule type" value="Genomic_DNA"/>
</dbReference>
<gene>
    <name evidence="2" type="ORF">PAPOLLO_LOCUS15014</name>
</gene>
<feature type="compositionally biased region" description="Basic and acidic residues" evidence="1">
    <location>
        <begin position="1"/>
        <end position="13"/>
    </location>
</feature>
<reference evidence="2" key="1">
    <citation type="submission" date="2021-04" db="EMBL/GenBank/DDBJ databases">
        <authorList>
            <person name="Tunstrom K."/>
        </authorList>
    </citation>
    <scope>NUCLEOTIDE SEQUENCE</scope>
</reference>
<feature type="region of interest" description="Disordered" evidence="1">
    <location>
        <begin position="1"/>
        <end position="27"/>
    </location>
</feature>
<accession>A0A8S3X7U7</accession>
<name>A0A8S3X7U7_PARAO</name>
<protein>
    <submittedName>
        <fullName evidence="2">(apollo) hypothetical protein</fullName>
    </submittedName>
</protein>
<evidence type="ECO:0000256" key="1">
    <source>
        <dbReference type="SAM" id="MobiDB-lite"/>
    </source>
</evidence>
<dbReference type="AlphaFoldDB" id="A0A8S3X7U7"/>
<keyword evidence="3" id="KW-1185">Reference proteome</keyword>
<evidence type="ECO:0000313" key="3">
    <source>
        <dbReference type="Proteomes" id="UP000691718"/>
    </source>
</evidence>
<organism evidence="2 3">
    <name type="scientific">Parnassius apollo</name>
    <name type="common">Apollo butterfly</name>
    <name type="synonym">Papilio apollo</name>
    <dbReference type="NCBI Taxonomy" id="110799"/>
    <lineage>
        <taxon>Eukaryota</taxon>
        <taxon>Metazoa</taxon>
        <taxon>Ecdysozoa</taxon>
        <taxon>Arthropoda</taxon>
        <taxon>Hexapoda</taxon>
        <taxon>Insecta</taxon>
        <taxon>Pterygota</taxon>
        <taxon>Neoptera</taxon>
        <taxon>Endopterygota</taxon>
        <taxon>Lepidoptera</taxon>
        <taxon>Glossata</taxon>
        <taxon>Ditrysia</taxon>
        <taxon>Papilionoidea</taxon>
        <taxon>Papilionidae</taxon>
        <taxon>Parnassiinae</taxon>
        <taxon>Parnassini</taxon>
        <taxon>Parnassius</taxon>
        <taxon>Parnassius</taxon>
    </lineage>
</organism>